<evidence type="ECO:0000256" key="2">
    <source>
        <dbReference type="ARBA" id="ARBA00022737"/>
    </source>
</evidence>
<dbReference type="KEGG" id="dpp:DICPUDRAFT_38843"/>
<evidence type="ECO:0000259" key="10">
    <source>
        <dbReference type="PROSITE" id="PS50090"/>
    </source>
</evidence>
<name>F0ZVC8_DICPU</name>
<sequence>MEVKINCAQCNRSVDTNELNCCNHCGSSFHHNCVSIQGTNHWVCHSCNQYHSSYSTINTQQWIQQLQQPNDLSTQQQPIQQDQASSPVQPTQPIQQQVSSPLIKNESDSESDSDDTEEDEEDEQSNQSNSESTSITSKKVKKTSSASALSNETKAKGHWTKEEDERLRQLVDLYGTKRWKYIASLLCLRNGRQCRERWSNQLDPTIKRDAWTLEEDKIILEAHAKFGNKWAEISKLVPGRTNCAIKNHWNSTMKRKLSKK</sequence>
<dbReference type="GO" id="GO:0000981">
    <property type="term" value="F:DNA-binding transcription factor activity, RNA polymerase II-specific"/>
    <property type="evidence" value="ECO:0000318"/>
    <property type="project" value="GO_Central"/>
</dbReference>
<dbReference type="SUPFAM" id="SSF81995">
    <property type="entry name" value="beta-sandwich domain of Sec23/24"/>
    <property type="match status" value="1"/>
</dbReference>
<dbReference type="Gene3D" id="3.30.40.10">
    <property type="entry name" value="Zinc/RING finger domain, C3HC4 (zinc finger)"/>
    <property type="match status" value="1"/>
</dbReference>
<dbReference type="SUPFAM" id="SSF57903">
    <property type="entry name" value="FYVE/PHD zinc finger"/>
    <property type="match status" value="1"/>
</dbReference>
<dbReference type="OrthoDB" id="2143914at2759"/>
<accession>F0ZVC8</accession>
<feature type="non-terminal residue" evidence="12">
    <location>
        <position position="1"/>
    </location>
</feature>
<dbReference type="InterPro" id="IPR009057">
    <property type="entry name" value="Homeodomain-like_sf"/>
</dbReference>
<dbReference type="RefSeq" id="XP_003291372.1">
    <property type="nucleotide sequence ID" value="XM_003291324.1"/>
</dbReference>
<dbReference type="PROSITE" id="PS51294">
    <property type="entry name" value="HTH_MYB"/>
    <property type="match status" value="2"/>
</dbReference>
<dbReference type="GO" id="GO:0000978">
    <property type="term" value="F:RNA polymerase II cis-regulatory region sequence-specific DNA binding"/>
    <property type="evidence" value="ECO:0000318"/>
    <property type="project" value="GO_Central"/>
</dbReference>
<keyword evidence="5" id="KW-0805">Transcription regulation</keyword>
<feature type="compositionally biased region" description="Low complexity" evidence="9">
    <location>
        <begin position="125"/>
        <end position="150"/>
    </location>
</feature>
<evidence type="ECO:0000256" key="5">
    <source>
        <dbReference type="ARBA" id="ARBA00023015"/>
    </source>
</evidence>
<dbReference type="OMA" id="WTQVEDE"/>
<evidence type="ECO:0000256" key="7">
    <source>
        <dbReference type="ARBA" id="ARBA00023163"/>
    </source>
</evidence>
<evidence type="ECO:0000256" key="9">
    <source>
        <dbReference type="SAM" id="MobiDB-lite"/>
    </source>
</evidence>
<dbReference type="Pfam" id="PF13921">
    <property type="entry name" value="Myb_DNA-bind_6"/>
    <property type="match status" value="1"/>
</dbReference>
<protein>
    <submittedName>
        <fullName evidence="12">Uncharacterized protein</fullName>
    </submittedName>
</protein>
<dbReference type="EMBL" id="GL871211">
    <property type="protein sequence ID" value="EGC32122.1"/>
    <property type="molecule type" value="Genomic_DNA"/>
</dbReference>
<dbReference type="GeneID" id="10507552"/>
<dbReference type="SUPFAM" id="SSF46689">
    <property type="entry name" value="Homeodomain-like"/>
    <property type="match status" value="1"/>
</dbReference>
<feature type="domain" description="HTH myb-type" evidence="11">
    <location>
        <begin position="151"/>
        <end position="202"/>
    </location>
</feature>
<evidence type="ECO:0000256" key="1">
    <source>
        <dbReference type="ARBA" id="ARBA00022723"/>
    </source>
</evidence>
<keyword evidence="8" id="KW-0539">Nucleus</keyword>
<dbReference type="VEuPathDB" id="AmoebaDB:DICPUDRAFT_38843"/>
<evidence type="ECO:0000256" key="8">
    <source>
        <dbReference type="ARBA" id="ARBA00023242"/>
    </source>
</evidence>
<dbReference type="InterPro" id="IPR013083">
    <property type="entry name" value="Znf_RING/FYVE/PHD"/>
</dbReference>
<reference evidence="13" key="1">
    <citation type="journal article" date="2011" name="Genome Biol.">
        <title>Comparative genomics of the social amoebae Dictyostelium discoideum and Dictyostelium purpureum.</title>
        <authorList>
            <consortium name="US DOE Joint Genome Institute (JGI-PGF)"/>
            <person name="Sucgang R."/>
            <person name="Kuo A."/>
            <person name="Tian X."/>
            <person name="Salerno W."/>
            <person name="Parikh A."/>
            <person name="Feasley C.L."/>
            <person name="Dalin E."/>
            <person name="Tu H."/>
            <person name="Huang E."/>
            <person name="Barry K."/>
            <person name="Lindquist E."/>
            <person name="Shapiro H."/>
            <person name="Bruce D."/>
            <person name="Schmutz J."/>
            <person name="Salamov A."/>
            <person name="Fey P."/>
            <person name="Gaudet P."/>
            <person name="Anjard C."/>
            <person name="Babu M.M."/>
            <person name="Basu S."/>
            <person name="Bushmanova Y."/>
            <person name="van der Wel H."/>
            <person name="Katoh-Kurasawa M."/>
            <person name="Dinh C."/>
            <person name="Coutinho P.M."/>
            <person name="Saito T."/>
            <person name="Elias M."/>
            <person name="Schaap P."/>
            <person name="Kay R.R."/>
            <person name="Henrissat B."/>
            <person name="Eichinger L."/>
            <person name="Rivero F."/>
            <person name="Putnam N.H."/>
            <person name="West C.M."/>
            <person name="Loomis W.F."/>
            <person name="Chisholm R.L."/>
            <person name="Shaulsky G."/>
            <person name="Strassmann J.E."/>
            <person name="Queller D.C."/>
            <person name="Kuspa A."/>
            <person name="Grigoriev I.V."/>
        </authorList>
    </citation>
    <scope>NUCLEOTIDE SEQUENCE [LARGE SCALE GENOMIC DNA]</scope>
    <source>
        <strain evidence="13">QSDP1</strain>
    </source>
</reference>
<evidence type="ECO:0000313" key="13">
    <source>
        <dbReference type="Proteomes" id="UP000001064"/>
    </source>
</evidence>
<evidence type="ECO:0000259" key="11">
    <source>
        <dbReference type="PROSITE" id="PS51294"/>
    </source>
</evidence>
<dbReference type="PANTHER" id="PTHR45614">
    <property type="entry name" value="MYB PROTEIN-RELATED"/>
    <property type="match status" value="1"/>
</dbReference>
<dbReference type="Proteomes" id="UP000001064">
    <property type="component" value="Unassembled WGS sequence"/>
</dbReference>
<keyword evidence="1" id="KW-0479">Metal-binding</keyword>
<keyword evidence="4" id="KW-0862">Zinc</keyword>
<keyword evidence="3" id="KW-0863">Zinc-finger</keyword>
<dbReference type="InterPro" id="IPR011011">
    <property type="entry name" value="Znf_FYVE_PHD"/>
</dbReference>
<feature type="compositionally biased region" description="Acidic residues" evidence="9">
    <location>
        <begin position="108"/>
        <end position="124"/>
    </location>
</feature>
<dbReference type="STRING" id="5786.F0ZVC8"/>
<dbReference type="InterPro" id="IPR019786">
    <property type="entry name" value="Zinc_finger_PHD-type_CS"/>
</dbReference>
<dbReference type="GO" id="GO:0045944">
    <property type="term" value="P:positive regulation of transcription by RNA polymerase II"/>
    <property type="evidence" value="ECO:0000318"/>
    <property type="project" value="GO_Central"/>
</dbReference>
<evidence type="ECO:0000313" key="12">
    <source>
        <dbReference type="EMBL" id="EGC32122.1"/>
    </source>
</evidence>
<feature type="domain" description="HTH myb-type" evidence="11">
    <location>
        <begin position="203"/>
        <end position="257"/>
    </location>
</feature>
<dbReference type="AlphaFoldDB" id="F0ZVC8"/>
<feature type="region of interest" description="Disordered" evidence="9">
    <location>
        <begin position="68"/>
        <end position="161"/>
    </location>
</feature>
<keyword evidence="13" id="KW-1185">Reference proteome</keyword>
<keyword evidence="7" id="KW-0804">Transcription</keyword>
<feature type="domain" description="Myb-like" evidence="10">
    <location>
        <begin position="203"/>
        <end position="253"/>
    </location>
</feature>
<dbReference type="GO" id="GO:0005634">
    <property type="term" value="C:nucleus"/>
    <property type="evidence" value="ECO:0000318"/>
    <property type="project" value="GO_Central"/>
</dbReference>
<dbReference type="GO" id="GO:0008270">
    <property type="term" value="F:zinc ion binding"/>
    <property type="evidence" value="ECO:0007669"/>
    <property type="project" value="UniProtKB-KW"/>
</dbReference>
<dbReference type="InterPro" id="IPR050560">
    <property type="entry name" value="MYB_TF"/>
</dbReference>
<dbReference type="PROSITE" id="PS50090">
    <property type="entry name" value="MYB_LIKE"/>
    <property type="match status" value="2"/>
</dbReference>
<gene>
    <name evidence="12" type="ORF">DICPUDRAFT_38843</name>
</gene>
<proteinExistence type="predicted"/>
<keyword evidence="2" id="KW-0677">Repeat</keyword>
<evidence type="ECO:0000256" key="3">
    <source>
        <dbReference type="ARBA" id="ARBA00022771"/>
    </source>
</evidence>
<dbReference type="FunFam" id="1.10.10.60:FF:000314">
    <property type="entry name" value="Small nuclear RNA-activating complex, polypeptide 4"/>
    <property type="match status" value="1"/>
</dbReference>
<dbReference type="InParanoid" id="F0ZVC8"/>
<dbReference type="CDD" id="cd00167">
    <property type="entry name" value="SANT"/>
    <property type="match status" value="2"/>
</dbReference>
<evidence type="ECO:0000256" key="4">
    <source>
        <dbReference type="ARBA" id="ARBA00022833"/>
    </source>
</evidence>
<keyword evidence="6" id="KW-0238">DNA-binding</keyword>
<dbReference type="eggNOG" id="KOG0048">
    <property type="taxonomic scope" value="Eukaryota"/>
</dbReference>
<dbReference type="SMART" id="SM00717">
    <property type="entry name" value="SANT"/>
    <property type="match status" value="2"/>
</dbReference>
<dbReference type="Gene3D" id="1.10.10.60">
    <property type="entry name" value="Homeodomain-like"/>
    <property type="match status" value="2"/>
</dbReference>
<dbReference type="GO" id="GO:0000278">
    <property type="term" value="P:mitotic cell cycle"/>
    <property type="evidence" value="ECO:0000318"/>
    <property type="project" value="GO_Central"/>
</dbReference>
<dbReference type="InterPro" id="IPR001005">
    <property type="entry name" value="SANT/Myb"/>
</dbReference>
<organism evidence="12 13">
    <name type="scientific">Dictyostelium purpureum</name>
    <name type="common">Slime mold</name>
    <dbReference type="NCBI Taxonomy" id="5786"/>
    <lineage>
        <taxon>Eukaryota</taxon>
        <taxon>Amoebozoa</taxon>
        <taxon>Evosea</taxon>
        <taxon>Eumycetozoa</taxon>
        <taxon>Dictyostelia</taxon>
        <taxon>Dictyosteliales</taxon>
        <taxon>Dictyosteliaceae</taxon>
        <taxon>Dictyostelium</taxon>
    </lineage>
</organism>
<dbReference type="PANTHER" id="PTHR45614:SF291">
    <property type="entry name" value="MYB-LIKE PROTEIN AA"/>
    <property type="match status" value="1"/>
</dbReference>
<feature type="compositionally biased region" description="Low complexity" evidence="9">
    <location>
        <begin position="75"/>
        <end position="101"/>
    </location>
</feature>
<dbReference type="PROSITE" id="PS01359">
    <property type="entry name" value="ZF_PHD_1"/>
    <property type="match status" value="1"/>
</dbReference>
<dbReference type="InterPro" id="IPR017930">
    <property type="entry name" value="Myb_dom"/>
</dbReference>
<feature type="domain" description="Myb-like" evidence="10">
    <location>
        <begin position="151"/>
        <end position="202"/>
    </location>
</feature>
<evidence type="ECO:0000256" key="6">
    <source>
        <dbReference type="ARBA" id="ARBA00023125"/>
    </source>
</evidence>